<gene>
    <name evidence="2" type="ORF">LRAMOSA04239</name>
</gene>
<feature type="compositionally biased region" description="Low complexity" evidence="1">
    <location>
        <begin position="602"/>
        <end position="615"/>
    </location>
</feature>
<dbReference type="EMBL" id="LK023357">
    <property type="protein sequence ID" value="CDS12044.1"/>
    <property type="molecule type" value="Genomic_DNA"/>
</dbReference>
<organism evidence="2">
    <name type="scientific">Lichtheimia ramosa</name>
    <dbReference type="NCBI Taxonomy" id="688394"/>
    <lineage>
        <taxon>Eukaryota</taxon>
        <taxon>Fungi</taxon>
        <taxon>Fungi incertae sedis</taxon>
        <taxon>Mucoromycota</taxon>
        <taxon>Mucoromycotina</taxon>
        <taxon>Mucoromycetes</taxon>
        <taxon>Mucorales</taxon>
        <taxon>Lichtheimiaceae</taxon>
        <taxon>Lichtheimia</taxon>
    </lineage>
</organism>
<name>A0A077WXX3_9FUNG</name>
<feature type="compositionally biased region" description="Low complexity" evidence="1">
    <location>
        <begin position="507"/>
        <end position="518"/>
    </location>
</feature>
<feature type="region of interest" description="Disordered" evidence="1">
    <location>
        <begin position="507"/>
        <end position="535"/>
    </location>
</feature>
<feature type="region of interest" description="Disordered" evidence="1">
    <location>
        <begin position="599"/>
        <end position="623"/>
    </location>
</feature>
<feature type="compositionally biased region" description="Polar residues" evidence="1">
    <location>
        <begin position="379"/>
        <end position="398"/>
    </location>
</feature>
<protein>
    <submittedName>
        <fullName evidence="2">Uncharacterized protein</fullName>
    </submittedName>
</protein>
<evidence type="ECO:0000313" key="2">
    <source>
        <dbReference type="EMBL" id="CDS12044.1"/>
    </source>
</evidence>
<dbReference type="OrthoDB" id="2338404at2759"/>
<reference evidence="2" key="1">
    <citation type="journal article" date="2014" name="Genome Announc.">
        <title>De novo whole-genome sequence and genome annotation of Lichtheimia ramosa.</title>
        <authorList>
            <person name="Linde J."/>
            <person name="Schwartze V."/>
            <person name="Binder U."/>
            <person name="Lass-Florl C."/>
            <person name="Voigt K."/>
            <person name="Horn F."/>
        </authorList>
    </citation>
    <scope>NUCLEOTIDE SEQUENCE</scope>
    <source>
        <strain evidence="2">JMRC FSU:6197</strain>
    </source>
</reference>
<proteinExistence type="predicted"/>
<feature type="region of interest" description="Disordered" evidence="1">
    <location>
        <begin position="374"/>
        <end position="400"/>
    </location>
</feature>
<dbReference type="AlphaFoldDB" id="A0A077WXX3"/>
<evidence type="ECO:0000256" key="1">
    <source>
        <dbReference type="SAM" id="MobiDB-lite"/>
    </source>
</evidence>
<accession>A0A077WXX3</accession>
<sequence>MVTIDTQLNERILHQIKWQHGILPSGRISKHKCFVLKAMPVIKLLVDKGKRPATLLVTQSEWTANLVESAALCNLYDDSTLQALAECAMIFHRPEKPKEETFHLLYYDTHAYFRVSDILQPTAKFQQALDPVLEHWPKDPARAWQGLCRVWNEFGYLWPRKIMLGLRHHFKNMYSLNNPNPNRLNELRQAQAYDEASAQLEDICARRIGQEYQSQQDKDTSHPQLKEIALTWTIIQRSDLRPIHEFLPPSQRDIVLEMINSFVHRIPNSHPIKLRSLSTGGYLSWRTQPHAAANTKTASSSPSSSGILFATCPLVAMATTQSQYLWRLDWALPDDDKKRVDSAIGMDSQYAGGYIRCGSRVYLYPATCHTSEKKHRSSQTKLLTRSSPVSASHVTQDQHPAAAERLRSLELLTIGQGRQCHEHQWTVEMENMGLEYEDDLAADTSRNVDVAIGRRRPVLHGDIIALRQVHYLSSLASPATSSSASPLASFKPTVPAALTTAAIASPSMTNSSTSLSSGSHHHHHQQRPSILSSPTVCSTANTSIITSSTHGNGNDTSILRSVLAKEIGFVQGTVEHYWMIEVASPQDMQYHQCVIDPKKESSSTLQQQQQSQAQSNKPSLLTTEALNREAPLTDLGRQLKAYSDSFEKLVEPTTAGMPSSSSGGDEILIHPMPQPIEEDEQDNDDDDWDVCASGTAEPFIRLYASKQRTKTVSHLVKAGSLAHLVGKHFSH</sequence>